<evidence type="ECO:0000313" key="3">
    <source>
        <dbReference type="Proteomes" id="UP000070138"/>
    </source>
</evidence>
<organism evidence="2 3">
    <name type="scientific">Aequorivita aquimaris</name>
    <dbReference type="NCBI Taxonomy" id="1548749"/>
    <lineage>
        <taxon>Bacteria</taxon>
        <taxon>Pseudomonadati</taxon>
        <taxon>Bacteroidota</taxon>
        <taxon>Flavobacteriia</taxon>
        <taxon>Flavobacteriales</taxon>
        <taxon>Flavobacteriaceae</taxon>
        <taxon>Aequorivita</taxon>
    </lineage>
</organism>
<gene>
    <name evidence="2" type="ORF">LS48_01105</name>
</gene>
<dbReference type="AlphaFoldDB" id="A0A137RLN0"/>
<comment type="caution">
    <text evidence="2">The sequence shown here is derived from an EMBL/GenBank/DDBJ whole genome shotgun (WGS) entry which is preliminary data.</text>
</comment>
<dbReference type="OrthoDB" id="1100085at2"/>
<dbReference type="InterPro" id="IPR025209">
    <property type="entry name" value="DUF4209"/>
</dbReference>
<proteinExistence type="predicted"/>
<dbReference type="EMBL" id="JRWG01000001">
    <property type="protein sequence ID" value="KXO01103.1"/>
    <property type="molecule type" value="Genomic_DNA"/>
</dbReference>
<reference evidence="3" key="1">
    <citation type="submission" date="2014-10" db="EMBL/GenBank/DDBJ databases">
        <title>Genome sequencing of Vitellibacter sp. D-24.</title>
        <authorList>
            <person name="Thevarajoo S."/>
            <person name="Selvaratnam C."/>
            <person name="Goh K.M."/>
            <person name="Chong C.S."/>
        </authorList>
    </citation>
    <scope>NUCLEOTIDE SEQUENCE [LARGE SCALE GENOMIC DNA]</scope>
    <source>
        <strain evidence="3">D-24</strain>
    </source>
</reference>
<evidence type="ECO:0000313" key="2">
    <source>
        <dbReference type="EMBL" id="KXO01103.1"/>
    </source>
</evidence>
<evidence type="ECO:0000259" key="1">
    <source>
        <dbReference type="Pfam" id="PF13910"/>
    </source>
</evidence>
<dbReference type="STRING" id="1548749.LS48_01105"/>
<accession>A0A137RLN0</accession>
<reference evidence="2 3" key="2">
    <citation type="journal article" date="2016" name="Int. J. Syst. Evol. Microbiol.">
        <title>Vitellibacter aquimaris sp. nov., a marine bacterium isolated from seawater.</title>
        <authorList>
            <person name="Thevarajoo S."/>
            <person name="Selvaratnam C."/>
            <person name="Goh K.M."/>
            <person name="Hong K.W."/>
            <person name="Chan X.Y."/>
            <person name="Chan K.G."/>
            <person name="Chong C.S."/>
        </authorList>
    </citation>
    <scope>NUCLEOTIDE SEQUENCE [LARGE SCALE GENOMIC DNA]</scope>
    <source>
        <strain evidence="2 3">D-24</strain>
    </source>
</reference>
<name>A0A137RLN0_9FLAO</name>
<dbReference type="RefSeq" id="WP_062619112.1">
    <property type="nucleotide sequence ID" value="NZ_JRWG01000001.1"/>
</dbReference>
<dbReference type="Pfam" id="PF13910">
    <property type="entry name" value="DUF4209"/>
    <property type="match status" value="1"/>
</dbReference>
<feature type="domain" description="DUF4209" evidence="1">
    <location>
        <begin position="499"/>
        <end position="592"/>
    </location>
</feature>
<dbReference type="Proteomes" id="UP000070138">
    <property type="component" value="Unassembled WGS sequence"/>
</dbReference>
<sequence length="602" mass="69707">MIKVEDKILDYLSRVENNKEIFTGFSAEFHIASKINDIIKVSEARNLSVNSLNEQMAFDFLPDYPKNETSWGTYYGPKWIMPNEEGIMIEYPSIQRINEDTIKYWTKRATQVNNPILKYRYCDLLLDFSKKISGKNPPILIFQNVIDSAISIVRNSLTSELDSIKKLKRALDISLKCKDDIRIESSALCMIDLEKRIGVDNKPGLWGFSLKSLVLNKSRKKIGLNDTQTALLIKDLEARLARSEDIHIIKSAATPLLEYYSLINDEINLRRILLILKGTYESDKRMNSEALITIHNYEEILKIYQKYENKFPSLKKDSEDILKEMSSLNLDWKKSMKKVSSSVTIEKSKIENYVNIVFGQNNQYSQRILMGRIGTIFIPNRKTLEERLKETAKKTPFNFLITTQVISEEGYHVATMNSLDDDYEKHFNHFANQDLTFQSLMISFIMEELRKRLSEDKVIAYFKSSLLFKNENSEYISKSLNAYWREDYLISSHLFIPLIESAIRMLIKISGGITIKANELGGYDSLLLHQLLKNEQIFNGVYGVLGKNMLFYFKMVLTEKLGMNLRNDFAHGLNKSKFLSSAVSDRLFHILICLSLVEDRKN</sequence>
<keyword evidence="3" id="KW-1185">Reference proteome</keyword>
<protein>
    <recommendedName>
        <fullName evidence="1">DUF4209 domain-containing protein</fullName>
    </recommendedName>
</protein>